<protein>
    <recommendedName>
        <fullName evidence="5">Membrane-anchored protein</fullName>
    </recommendedName>
</protein>
<keyword evidence="4" id="KW-1185">Reference proteome</keyword>
<proteinExistence type="predicted"/>
<accession>A0A1J7C9H7</accession>
<evidence type="ECO:0000313" key="3">
    <source>
        <dbReference type="EMBL" id="OIV36298.1"/>
    </source>
</evidence>
<feature type="region of interest" description="Disordered" evidence="1">
    <location>
        <begin position="265"/>
        <end position="297"/>
    </location>
</feature>
<feature type="transmembrane region" description="Helical" evidence="2">
    <location>
        <begin position="79"/>
        <end position="99"/>
    </location>
</feature>
<dbReference type="EMBL" id="MLCF01000103">
    <property type="protein sequence ID" value="OIV36298.1"/>
    <property type="molecule type" value="Genomic_DNA"/>
</dbReference>
<keyword evidence="2" id="KW-0472">Membrane</keyword>
<dbReference type="InterPro" id="IPR007136">
    <property type="entry name" value="DUF347"/>
</dbReference>
<dbReference type="STRING" id="1428644.BIV57_17150"/>
<dbReference type="AlphaFoldDB" id="A0A1J7C9H7"/>
<keyword evidence="2" id="KW-1133">Transmembrane helix</keyword>
<feature type="transmembrane region" description="Helical" evidence="2">
    <location>
        <begin position="169"/>
        <end position="188"/>
    </location>
</feature>
<evidence type="ECO:0000256" key="1">
    <source>
        <dbReference type="SAM" id="MobiDB-lite"/>
    </source>
</evidence>
<feature type="transmembrane region" description="Helical" evidence="2">
    <location>
        <begin position="236"/>
        <end position="252"/>
    </location>
</feature>
<gene>
    <name evidence="3" type="ORF">BIV57_17150</name>
</gene>
<evidence type="ECO:0000313" key="4">
    <source>
        <dbReference type="Proteomes" id="UP000243342"/>
    </source>
</evidence>
<keyword evidence="2" id="KW-0812">Transmembrane</keyword>
<feature type="transmembrane region" description="Helical" evidence="2">
    <location>
        <begin position="53"/>
        <end position="72"/>
    </location>
</feature>
<feature type="transmembrane region" description="Helical" evidence="2">
    <location>
        <begin position="145"/>
        <end position="163"/>
    </location>
</feature>
<dbReference type="Proteomes" id="UP000243342">
    <property type="component" value="Unassembled WGS sequence"/>
</dbReference>
<name>A0A1J7C9H7_9ACTN</name>
<comment type="caution">
    <text evidence="3">The sequence shown here is derived from an EMBL/GenBank/DDBJ whole genome shotgun (WGS) entry which is preliminary data.</text>
</comment>
<sequence length="297" mass="30116">MPAPQGPPTTGAAARALSLKVPEVTAAFWVTKVLTTGMGEVLSDWLAKSVNEYLAVVAAAFALVAALAAQLAARRYIAWLYWLAVVMVSVFGTMAADVMHVVVGIPYAVSTSFWAVALAVVLLLWRRAEGTLSVHSIRTGRRECWYWATVLCTFALGTAAGDLTAYSLGLGYLASAVLFAVVIAVPAVGHAKLGMGAIGAFWFAYIVTRPLGASLADWMAVPASRGGLDLGLGETALGWTLAIAVCVVYLAVTGRGNGGGGGNGGGAGAGAAGGGTTGSGGAGEVPDAARAHGRHRA</sequence>
<evidence type="ECO:0000256" key="2">
    <source>
        <dbReference type="SAM" id="Phobius"/>
    </source>
</evidence>
<feature type="transmembrane region" description="Helical" evidence="2">
    <location>
        <begin position="105"/>
        <end position="125"/>
    </location>
</feature>
<organism evidence="3 4">
    <name type="scientific">Mangrovactinospora gilvigrisea</name>
    <dbReference type="NCBI Taxonomy" id="1428644"/>
    <lineage>
        <taxon>Bacteria</taxon>
        <taxon>Bacillati</taxon>
        <taxon>Actinomycetota</taxon>
        <taxon>Actinomycetes</taxon>
        <taxon>Kitasatosporales</taxon>
        <taxon>Streptomycetaceae</taxon>
        <taxon>Mangrovactinospora</taxon>
    </lineage>
</organism>
<feature type="transmembrane region" description="Helical" evidence="2">
    <location>
        <begin position="195"/>
        <end position="216"/>
    </location>
</feature>
<feature type="compositionally biased region" description="Gly residues" evidence="1">
    <location>
        <begin position="265"/>
        <end position="283"/>
    </location>
</feature>
<dbReference type="Pfam" id="PF03988">
    <property type="entry name" value="DUF347"/>
    <property type="match status" value="4"/>
</dbReference>
<reference evidence="3 4" key="1">
    <citation type="submission" date="2016-10" db="EMBL/GenBank/DDBJ databases">
        <title>Genome sequence of Streptomyces gilvigriseus MUSC 26.</title>
        <authorList>
            <person name="Lee L.-H."/>
            <person name="Ser H.-L."/>
        </authorList>
    </citation>
    <scope>NUCLEOTIDE SEQUENCE [LARGE SCALE GENOMIC DNA]</scope>
    <source>
        <strain evidence="3 4">MUSC 26</strain>
    </source>
</reference>
<evidence type="ECO:0008006" key="5">
    <source>
        <dbReference type="Google" id="ProtNLM"/>
    </source>
</evidence>